<comment type="similarity">
    <text evidence="1">Belongs to the short-chain dehydrogenases/reductases (SDR) family.</text>
</comment>
<dbReference type="InterPro" id="IPR002347">
    <property type="entry name" value="SDR_fam"/>
</dbReference>
<dbReference type="InterPro" id="IPR036291">
    <property type="entry name" value="NAD(P)-bd_dom_sf"/>
</dbReference>
<proteinExistence type="inferred from homology"/>
<dbReference type="AlphaFoldDB" id="D3VH45"/>
<dbReference type="PRINTS" id="PR00081">
    <property type="entry name" value="GDHRDH"/>
</dbReference>
<reference evidence="2 3" key="1">
    <citation type="journal article" date="2011" name="PLoS ONE">
        <title>The entomopathogenic bacterial endosymbionts xenorhabdus and photorhabdus: convergent lifestyles from divergent genomes.</title>
        <authorList>
            <person name="Chaston J.M."/>
            <person name="Suen G."/>
            <person name="Tucker S.L."/>
            <person name="Andersen A.W."/>
            <person name="Bhasin A."/>
            <person name="Bode E."/>
            <person name="Bode H.B."/>
            <person name="Brachmann A.O."/>
            <person name="Cowles C.E."/>
            <person name="Cowles K.N."/>
            <person name="Darby C."/>
            <person name="de Leon L."/>
            <person name="Drace K."/>
            <person name="Du Z."/>
            <person name="Givaudan A."/>
            <person name="Herbert Tran E.E."/>
            <person name="Jewell K.A."/>
            <person name="Knack J.J."/>
            <person name="Krasomil-Osterfeld K.C."/>
            <person name="Kukor R."/>
            <person name="Lanois A."/>
            <person name="Latreille P."/>
            <person name="Leimgruber N.K."/>
            <person name="Lipke C.M."/>
            <person name="Liu R."/>
            <person name="Lu X."/>
            <person name="Martens E.C."/>
            <person name="Marri P.R."/>
            <person name="Medigue C."/>
            <person name="Menard M.L."/>
            <person name="Miller N.M."/>
            <person name="Morales-Soto N."/>
            <person name="Norton S."/>
            <person name="Ogier J.C."/>
            <person name="Orchard S.S."/>
            <person name="Park D."/>
            <person name="Park Y."/>
            <person name="Qurollo B.A."/>
            <person name="Sugar D.R."/>
            <person name="Richards G.R."/>
            <person name="Rouy Z."/>
            <person name="Slominski B."/>
            <person name="Slominski K."/>
            <person name="Snyder H."/>
            <person name="Tjaden B.C."/>
            <person name="van der Hoeven R."/>
            <person name="Welch R.D."/>
            <person name="Wheeler C."/>
            <person name="Xiang B."/>
            <person name="Barbazuk B."/>
            <person name="Gaudriault S."/>
            <person name="Goodner B."/>
            <person name="Slater S.C."/>
            <person name="Forst S."/>
            <person name="Goldman B.S."/>
            <person name="Goodrich-Blair H."/>
        </authorList>
    </citation>
    <scope>NUCLEOTIDE SEQUENCE [LARGE SCALE GENOMIC DNA]</scope>
    <source>
        <strain evidence="3">ATCC 19061 / DSM 3370 / CCUG 14189 / LMG 1036 / NCIMB 9965 / AN6</strain>
    </source>
</reference>
<dbReference type="PANTHER" id="PTHR45267:SF2">
    <property type="entry name" value="NADPH-DEPENDENT PTERIN ALDEHYDE REDUCTASE"/>
    <property type="match status" value="1"/>
</dbReference>
<dbReference type="GO" id="GO:0003858">
    <property type="term" value="F:3-hydroxybutyrate dehydrogenase activity"/>
    <property type="evidence" value="ECO:0007669"/>
    <property type="project" value="UniProtKB-EC"/>
</dbReference>
<evidence type="ECO:0000313" key="2">
    <source>
        <dbReference type="EMBL" id="CBJ88330.1"/>
    </source>
</evidence>
<gene>
    <name evidence="2" type="ordered locus">XNC1_0242</name>
</gene>
<keyword evidence="2" id="KW-0560">Oxidoreductase</keyword>
<organism evidence="2 3">
    <name type="scientific">Xenorhabdus nematophila (strain ATCC 19061 / DSM 3370 / CCUG 14189 / LMG 1036 / NCIMB 9965 / AN6)</name>
    <dbReference type="NCBI Taxonomy" id="406817"/>
    <lineage>
        <taxon>Bacteria</taxon>
        <taxon>Pseudomonadati</taxon>
        <taxon>Pseudomonadota</taxon>
        <taxon>Gammaproteobacteria</taxon>
        <taxon>Enterobacterales</taxon>
        <taxon>Morganellaceae</taxon>
        <taxon>Xenorhabdus</taxon>
    </lineage>
</organism>
<evidence type="ECO:0000256" key="1">
    <source>
        <dbReference type="RuleBase" id="RU000363"/>
    </source>
</evidence>
<protein>
    <submittedName>
        <fullName evidence="2">Short-chain dehydrogenase/reductase SDR</fullName>
        <ecNumber evidence="2">1.1.1.30</ecNumber>
    </submittedName>
</protein>
<dbReference type="EC" id="1.1.1.30" evidence="2"/>
<dbReference type="eggNOG" id="COG4221">
    <property type="taxonomic scope" value="Bacteria"/>
</dbReference>
<dbReference type="Gene3D" id="3.40.50.720">
    <property type="entry name" value="NAD(P)-binding Rossmann-like Domain"/>
    <property type="match status" value="1"/>
</dbReference>
<dbReference type="RefSeq" id="WP_013183182.1">
    <property type="nucleotide sequence ID" value="NC_014228.1"/>
</dbReference>
<dbReference type="EMBL" id="FN667742">
    <property type="protein sequence ID" value="CBJ88330.1"/>
    <property type="molecule type" value="Genomic_DNA"/>
</dbReference>
<name>D3VH45_XENNA</name>
<dbReference type="InterPro" id="IPR053241">
    <property type="entry name" value="NADPH_pterin_aldehyde_rdct"/>
</dbReference>
<evidence type="ECO:0000313" key="3">
    <source>
        <dbReference type="Proteomes" id="UP000008075"/>
    </source>
</evidence>
<dbReference type="STRING" id="406817.XNC1_0242"/>
<sequence>MSSNETNGAETDGTEINGIKKLLKIAITGVSRGLGQMLSYALVAKGHQVFGCTPSADMASETPDGFVLIEASVTEPNEMKKFATQANAGQAVDIIIANAGVIHERLPAWEIPIKEWARVMDVNLLGVVNTAQAFLPAMLERNEGVFIAISSGWGRSPSWGLGPYCASKFAVEGMVGSLNDDLPVGVRAIALDPGNGINTQMLSVCLPDEHQNYISPKEWAEYASDYIINKIYQGDVAGSATVSHPGL</sequence>
<dbReference type="SUPFAM" id="SSF51735">
    <property type="entry name" value="NAD(P)-binding Rossmann-fold domains"/>
    <property type="match status" value="1"/>
</dbReference>
<dbReference type="PRINTS" id="PR00080">
    <property type="entry name" value="SDRFAMILY"/>
</dbReference>
<dbReference type="GeneID" id="24902999"/>
<dbReference type="KEGG" id="xne:XNC1_0242"/>
<keyword evidence="3" id="KW-1185">Reference proteome</keyword>
<dbReference type="HOGENOM" id="CLU_010194_2_10_6"/>
<dbReference type="PANTHER" id="PTHR45267">
    <property type="match status" value="1"/>
</dbReference>
<dbReference type="Proteomes" id="UP000008075">
    <property type="component" value="Chromosome"/>
</dbReference>
<accession>D3VH45</accession>
<dbReference type="Pfam" id="PF00106">
    <property type="entry name" value="adh_short"/>
    <property type="match status" value="1"/>
</dbReference>